<evidence type="ECO:0000313" key="10">
    <source>
        <dbReference type="Proteomes" id="UP000315060"/>
    </source>
</evidence>
<dbReference type="SUPFAM" id="SSF55874">
    <property type="entry name" value="ATPase domain of HSP90 chaperone/DNA topoisomerase II/histidine kinase"/>
    <property type="match status" value="1"/>
</dbReference>
<evidence type="ECO:0000313" key="9">
    <source>
        <dbReference type="EMBL" id="TVX63257.1"/>
    </source>
</evidence>
<dbReference type="Proteomes" id="UP000315060">
    <property type="component" value="Unassembled WGS sequence"/>
</dbReference>
<dbReference type="GO" id="GO:0000155">
    <property type="term" value="F:phosphorelay sensor kinase activity"/>
    <property type="evidence" value="ECO:0007669"/>
    <property type="project" value="InterPro"/>
</dbReference>
<dbReference type="AlphaFoldDB" id="A0A559GJ18"/>
<evidence type="ECO:0000256" key="3">
    <source>
        <dbReference type="ARBA" id="ARBA00022679"/>
    </source>
</evidence>
<dbReference type="InterPro" id="IPR036890">
    <property type="entry name" value="HATPase_C_sf"/>
</dbReference>
<dbReference type="InterPro" id="IPR003661">
    <property type="entry name" value="HisK_dim/P_dom"/>
</dbReference>
<evidence type="ECO:0000256" key="6">
    <source>
        <dbReference type="ARBA" id="ARBA00022840"/>
    </source>
</evidence>
<feature type="domain" description="Histidine kinase" evidence="8">
    <location>
        <begin position="1"/>
        <end position="209"/>
    </location>
</feature>
<dbReference type="PANTHER" id="PTHR44936">
    <property type="entry name" value="SENSOR PROTEIN CREC"/>
    <property type="match status" value="1"/>
</dbReference>
<keyword evidence="3" id="KW-0808">Transferase</keyword>
<dbReference type="EMBL" id="VMYC01000473">
    <property type="protein sequence ID" value="TVX63257.1"/>
    <property type="molecule type" value="Genomic_DNA"/>
</dbReference>
<dbReference type="InterPro" id="IPR003594">
    <property type="entry name" value="HATPase_dom"/>
</dbReference>
<sequence>PLTVIKGNAELLELAQLSQPQADYAAEILQASHKMEEYCGSLIDYAKTFQIDANQFSQLSLEDFLAYLQDDWALFSKQESYRFSLQEDCDLSLILSIHLDYLKRALINILLNALEHANQDQKEVKLTVSVQQDQLVFAIWNNGPAFSEEMLLGAEQLFYQSDQSRNSANPHHGIGLAFSKQVALLHGGRLTLLNPDQGGASVELTISLK</sequence>
<evidence type="ECO:0000259" key="8">
    <source>
        <dbReference type="PROSITE" id="PS50109"/>
    </source>
</evidence>
<protein>
    <recommendedName>
        <fullName evidence="2">histidine kinase</fullName>
        <ecNumber evidence="2">2.7.13.3</ecNumber>
    </recommendedName>
</protein>
<evidence type="ECO:0000256" key="1">
    <source>
        <dbReference type="ARBA" id="ARBA00000085"/>
    </source>
</evidence>
<name>A0A559GJ18_STREE</name>
<dbReference type="CDD" id="cd00082">
    <property type="entry name" value="HisKA"/>
    <property type="match status" value="1"/>
</dbReference>
<dbReference type="Gene3D" id="1.10.287.130">
    <property type="match status" value="1"/>
</dbReference>
<dbReference type="PANTHER" id="PTHR44936:SF10">
    <property type="entry name" value="SENSOR PROTEIN RSTB"/>
    <property type="match status" value="1"/>
</dbReference>
<evidence type="ECO:0000256" key="2">
    <source>
        <dbReference type="ARBA" id="ARBA00012438"/>
    </source>
</evidence>
<accession>A0A559GJ18</accession>
<proteinExistence type="predicted"/>
<dbReference type="Gene3D" id="3.30.565.10">
    <property type="entry name" value="Histidine kinase-like ATPase, C-terminal domain"/>
    <property type="match status" value="1"/>
</dbReference>
<dbReference type="InterPro" id="IPR050980">
    <property type="entry name" value="2C_sensor_his_kinase"/>
</dbReference>
<dbReference type="GO" id="GO:0005886">
    <property type="term" value="C:plasma membrane"/>
    <property type="evidence" value="ECO:0007669"/>
    <property type="project" value="UniProtKB-SubCell"/>
</dbReference>
<comment type="caution">
    <text evidence="9">The sequence shown here is derived from an EMBL/GenBank/DDBJ whole genome shotgun (WGS) entry which is preliminary data.</text>
</comment>
<organism evidence="9 10">
    <name type="scientific">Streptococcus pneumoniae</name>
    <dbReference type="NCBI Taxonomy" id="1313"/>
    <lineage>
        <taxon>Bacteria</taxon>
        <taxon>Bacillati</taxon>
        <taxon>Bacillota</taxon>
        <taxon>Bacilli</taxon>
        <taxon>Lactobacillales</taxon>
        <taxon>Streptococcaceae</taxon>
        <taxon>Streptococcus</taxon>
    </lineage>
</organism>
<evidence type="ECO:0000256" key="5">
    <source>
        <dbReference type="ARBA" id="ARBA00022777"/>
    </source>
</evidence>
<dbReference type="GO" id="GO:0005524">
    <property type="term" value="F:ATP binding"/>
    <property type="evidence" value="ECO:0007669"/>
    <property type="project" value="UniProtKB-KW"/>
</dbReference>
<evidence type="ECO:0000256" key="7">
    <source>
        <dbReference type="ARBA" id="ARBA00023012"/>
    </source>
</evidence>
<keyword evidence="4" id="KW-0547">Nucleotide-binding</keyword>
<keyword evidence="5 9" id="KW-0418">Kinase</keyword>
<comment type="catalytic activity">
    <reaction evidence="1">
        <text>ATP + protein L-histidine = ADP + protein N-phospho-L-histidine.</text>
        <dbReference type="EC" id="2.7.13.3"/>
    </reaction>
</comment>
<feature type="non-terminal residue" evidence="9">
    <location>
        <position position="1"/>
    </location>
</feature>
<dbReference type="InterPro" id="IPR005467">
    <property type="entry name" value="His_kinase_dom"/>
</dbReference>
<keyword evidence="7" id="KW-0902">Two-component regulatory system</keyword>
<dbReference type="SMART" id="SM00387">
    <property type="entry name" value="HATPase_c"/>
    <property type="match status" value="1"/>
</dbReference>
<dbReference type="Pfam" id="PF02518">
    <property type="entry name" value="HATPase_c"/>
    <property type="match status" value="1"/>
</dbReference>
<dbReference type="EC" id="2.7.13.3" evidence="2"/>
<reference evidence="9 10" key="1">
    <citation type="submission" date="2019-07" db="EMBL/GenBank/DDBJ databases">
        <authorList>
            <person name="Mohale T."/>
        </authorList>
    </citation>
    <scope>NUCLEOTIDE SEQUENCE [LARGE SCALE GENOMIC DNA]</scope>
    <source>
        <strain evidence="9 10">NTPn 59</strain>
    </source>
</reference>
<keyword evidence="6" id="KW-0067">ATP-binding</keyword>
<gene>
    <name evidence="9" type="ORF">AZJ28_13080</name>
</gene>
<dbReference type="PROSITE" id="PS50109">
    <property type="entry name" value="HIS_KIN"/>
    <property type="match status" value="1"/>
</dbReference>
<evidence type="ECO:0000256" key="4">
    <source>
        <dbReference type="ARBA" id="ARBA00022741"/>
    </source>
</evidence>